<dbReference type="STRING" id="670483.S7QKK1"/>
<feature type="compositionally biased region" description="Polar residues" evidence="1">
    <location>
        <begin position="286"/>
        <end position="298"/>
    </location>
</feature>
<dbReference type="EMBL" id="KB469296">
    <property type="protein sequence ID" value="EPQ60301.1"/>
    <property type="molecule type" value="Genomic_DNA"/>
</dbReference>
<dbReference type="eggNOG" id="ENOG502SRR0">
    <property type="taxonomic scope" value="Eukaryota"/>
</dbReference>
<feature type="region of interest" description="Disordered" evidence="1">
    <location>
        <begin position="266"/>
        <end position="298"/>
    </location>
</feature>
<dbReference type="GeneID" id="19307826"/>
<dbReference type="OrthoDB" id="3247214at2759"/>
<organism evidence="2 3">
    <name type="scientific">Gloeophyllum trabeum (strain ATCC 11539 / FP-39264 / Madison 617)</name>
    <name type="common">Brown rot fungus</name>
    <dbReference type="NCBI Taxonomy" id="670483"/>
    <lineage>
        <taxon>Eukaryota</taxon>
        <taxon>Fungi</taxon>
        <taxon>Dikarya</taxon>
        <taxon>Basidiomycota</taxon>
        <taxon>Agaricomycotina</taxon>
        <taxon>Agaricomycetes</taxon>
        <taxon>Gloeophyllales</taxon>
        <taxon>Gloeophyllaceae</taxon>
        <taxon>Gloeophyllum</taxon>
    </lineage>
</organism>
<evidence type="ECO:0000313" key="2">
    <source>
        <dbReference type="EMBL" id="EPQ60301.1"/>
    </source>
</evidence>
<gene>
    <name evidence="2" type="ORF">GLOTRDRAFT_67779</name>
</gene>
<evidence type="ECO:0000256" key="1">
    <source>
        <dbReference type="SAM" id="MobiDB-lite"/>
    </source>
</evidence>
<proteinExistence type="predicted"/>
<accession>S7QKK1</accession>
<dbReference type="Proteomes" id="UP000030669">
    <property type="component" value="Unassembled WGS sequence"/>
</dbReference>
<sequence>MLSSATIMNGTFSKGRQSVFAILDRLKSPWAHNHPRADGSGGAQEGHEERLEEDDNSSVMLYGPLSPDSDSVVELAQSEVISLGEDEEPGTPTVVGYNDNPEQPAAGEPSQNSGTRKGWPNLQWPWYGMKGKARAEASEKRVHVGEKIWVPSRTKISLQVMWWGYRIYLPPPVLAVLSNQELTAAKRAAMFTTALKWLCDHIPVSLLPLQLRPAAILVRRLIPYVGYIGGFVAWSWSAVKSYDKGNGVVLTATWLLSVAVIPSTWEPNNPPTSPEAPGLTVPLPSQPQTPQVGTSNRA</sequence>
<feature type="region of interest" description="Disordered" evidence="1">
    <location>
        <begin position="82"/>
        <end position="118"/>
    </location>
</feature>
<feature type="region of interest" description="Disordered" evidence="1">
    <location>
        <begin position="30"/>
        <end position="69"/>
    </location>
</feature>
<dbReference type="KEGG" id="gtr:GLOTRDRAFT_67779"/>
<keyword evidence="3" id="KW-1185">Reference proteome</keyword>
<protein>
    <submittedName>
        <fullName evidence="2">Uncharacterized protein</fullName>
    </submittedName>
</protein>
<name>S7QKK1_GLOTA</name>
<dbReference type="OMA" id="REVNIWV"/>
<dbReference type="RefSeq" id="XP_007860744.1">
    <property type="nucleotide sequence ID" value="XM_007862553.1"/>
</dbReference>
<dbReference type="HOGENOM" id="CLU_035154_1_0_1"/>
<evidence type="ECO:0000313" key="3">
    <source>
        <dbReference type="Proteomes" id="UP000030669"/>
    </source>
</evidence>
<dbReference type="AlphaFoldDB" id="S7QKK1"/>
<reference evidence="2 3" key="1">
    <citation type="journal article" date="2012" name="Science">
        <title>The Paleozoic origin of enzymatic lignin decomposition reconstructed from 31 fungal genomes.</title>
        <authorList>
            <person name="Floudas D."/>
            <person name="Binder M."/>
            <person name="Riley R."/>
            <person name="Barry K."/>
            <person name="Blanchette R.A."/>
            <person name="Henrissat B."/>
            <person name="Martinez A.T."/>
            <person name="Otillar R."/>
            <person name="Spatafora J.W."/>
            <person name="Yadav J.S."/>
            <person name="Aerts A."/>
            <person name="Benoit I."/>
            <person name="Boyd A."/>
            <person name="Carlson A."/>
            <person name="Copeland A."/>
            <person name="Coutinho P.M."/>
            <person name="de Vries R.P."/>
            <person name="Ferreira P."/>
            <person name="Findley K."/>
            <person name="Foster B."/>
            <person name="Gaskell J."/>
            <person name="Glotzer D."/>
            <person name="Gorecki P."/>
            <person name="Heitman J."/>
            <person name="Hesse C."/>
            <person name="Hori C."/>
            <person name="Igarashi K."/>
            <person name="Jurgens J.A."/>
            <person name="Kallen N."/>
            <person name="Kersten P."/>
            <person name="Kohler A."/>
            <person name="Kuees U."/>
            <person name="Kumar T.K.A."/>
            <person name="Kuo A."/>
            <person name="LaButti K."/>
            <person name="Larrondo L.F."/>
            <person name="Lindquist E."/>
            <person name="Ling A."/>
            <person name="Lombard V."/>
            <person name="Lucas S."/>
            <person name="Lundell T."/>
            <person name="Martin R."/>
            <person name="McLaughlin D.J."/>
            <person name="Morgenstern I."/>
            <person name="Morin E."/>
            <person name="Murat C."/>
            <person name="Nagy L.G."/>
            <person name="Nolan M."/>
            <person name="Ohm R.A."/>
            <person name="Patyshakuliyeva A."/>
            <person name="Rokas A."/>
            <person name="Ruiz-Duenas F.J."/>
            <person name="Sabat G."/>
            <person name="Salamov A."/>
            <person name="Samejima M."/>
            <person name="Schmutz J."/>
            <person name="Slot J.C."/>
            <person name="St John F."/>
            <person name="Stenlid J."/>
            <person name="Sun H."/>
            <person name="Sun S."/>
            <person name="Syed K."/>
            <person name="Tsang A."/>
            <person name="Wiebenga A."/>
            <person name="Young D."/>
            <person name="Pisabarro A."/>
            <person name="Eastwood D.C."/>
            <person name="Martin F."/>
            <person name="Cullen D."/>
            <person name="Grigoriev I.V."/>
            <person name="Hibbett D.S."/>
        </authorList>
    </citation>
    <scope>NUCLEOTIDE SEQUENCE [LARGE SCALE GENOMIC DNA]</scope>
    <source>
        <strain evidence="2 3">ATCC 11539</strain>
    </source>
</reference>